<dbReference type="PANTHER" id="PTHR46450">
    <property type="entry name" value="INACTIVE HISTONE-LYSINE N-METHYLTRANSFERASE SUVR1-RELATED"/>
    <property type="match status" value="1"/>
</dbReference>
<dbReference type="InterPro" id="IPR043017">
    <property type="entry name" value="WIYLD_dom_sf"/>
</dbReference>
<dbReference type="InterPro" id="IPR046341">
    <property type="entry name" value="SET_dom_sf"/>
</dbReference>
<evidence type="ECO:0000259" key="5">
    <source>
        <dbReference type="PROSITE" id="PS50867"/>
    </source>
</evidence>
<feature type="domain" description="SET" evidence="4">
    <location>
        <begin position="542"/>
        <end position="676"/>
    </location>
</feature>
<dbReference type="Pfam" id="PF10440">
    <property type="entry name" value="WIYLD"/>
    <property type="match status" value="1"/>
</dbReference>
<protein>
    <submittedName>
        <fullName evidence="6">Histone-lysine N-methyltransferase SUVR4</fullName>
    </submittedName>
</protein>
<dbReference type="SMART" id="SM00317">
    <property type="entry name" value="SET"/>
    <property type="match status" value="1"/>
</dbReference>
<organism evidence="6 7">
    <name type="scientific">Dichanthelium oligosanthes</name>
    <dbReference type="NCBI Taxonomy" id="888268"/>
    <lineage>
        <taxon>Eukaryota</taxon>
        <taxon>Viridiplantae</taxon>
        <taxon>Streptophyta</taxon>
        <taxon>Embryophyta</taxon>
        <taxon>Tracheophyta</taxon>
        <taxon>Spermatophyta</taxon>
        <taxon>Magnoliopsida</taxon>
        <taxon>Liliopsida</taxon>
        <taxon>Poales</taxon>
        <taxon>Poaceae</taxon>
        <taxon>PACMAD clade</taxon>
        <taxon>Panicoideae</taxon>
        <taxon>Panicodae</taxon>
        <taxon>Paniceae</taxon>
        <taxon>Dichantheliinae</taxon>
        <taxon>Dichanthelium</taxon>
    </lineage>
</organism>
<feature type="non-terminal residue" evidence="6">
    <location>
        <position position="1"/>
    </location>
</feature>
<keyword evidence="7" id="KW-1185">Reference proteome</keyword>
<evidence type="ECO:0000256" key="2">
    <source>
        <dbReference type="ARBA" id="ARBA00022454"/>
    </source>
</evidence>
<evidence type="ECO:0000259" key="4">
    <source>
        <dbReference type="PROSITE" id="PS50280"/>
    </source>
</evidence>
<dbReference type="GO" id="GO:0005694">
    <property type="term" value="C:chromosome"/>
    <property type="evidence" value="ECO:0007669"/>
    <property type="project" value="UniProtKB-SubCell"/>
</dbReference>
<dbReference type="AlphaFoldDB" id="A0A1E5VUG5"/>
<keyword evidence="6" id="KW-0808">Transferase</keyword>
<feature type="compositionally biased region" description="Basic and acidic residues" evidence="3">
    <location>
        <begin position="67"/>
        <end position="115"/>
    </location>
</feature>
<dbReference type="InterPro" id="IPR025776">
    <property type="entry name" value="SUVR4/1/2"/>
</dbReference>
<evidence type="ECO:0000313" key="6">
    <source>
        <dbReference type="EMBL" id="OEL28761.1"/>
    </source>
</evidence>
<comment type="caution">
    <text evidence="6">The sequence shown here is derived from an EMBL/GenBank/DDBJ whole genome shotgun (WGS) entry which is preliminary data.</text>
</comment>
<comment type="subcellular location">
    <subcellularLocation>
        <location evidence="1">Chromosome</location>
    </subcellularLocation>
</comment>
<gene>
    <name evidence="6" type="ORF">BAE44_0010222</name>
</gene>
<dbReference type="PROSITE" id="PS50867">
    <property type="entry name" value="PRE_SET"/>
    <property type="match status" value="1"/>
</dbReference>
<dbReference type="Gene3D" id="2.170.270.10">
    <property type="entry name" value="SET domain"/>
    <property type="match status" value="1"/>
</dbReference>
<dbReference type="STRING" id="888268.A0A1E5VUG5"/>
<dbReference type="GO" id="GO:0042054">
    <property type="term" value="F:histone methyltransferase activity"/>
    <property type="evidence" value="ECO:0007669"/>
    <property type="project" value="InterPro"/>
</dbReference>
<dbReference type="EMBL" id="LWDX02029119">
    <property type="protein sequence ID" value="OEL28761.1"/>
    <property type="molecule type" value="Genomic_DNA"/>
</dbReference>
<feature type="domain" description="Pre-SET" evidence="5">
    <location>
        <begin position="432"/>
        <end position="536"/>
    </location>
</feature>
<dbReference type="Pfam" id="PF00856">
    <property type="entry name" value="SET"/>
    <property type="match status" value="1"/>
</dbReference>
<dbReference type="GO" id="GO:0005634">
    <property type="term" value="C:nucleus"/>
    <property type="evidence" value="ECO:0007669"/>
    <property type="project" value="InterPro"/>
</dbReference>
<dbReference type="CDD" id="cd10538">
    <property type="entry name" value="SET_SETDB-like"/>
    <property type="match status" value="1"/>
</dbReference>
<dbReference type="InterPro" id="IPR001214">
    <property type="entry name" value="SET_dom"/>
</dbReference>
<evidence type="ECO:0000256" key="1">
    <source>
        <dbReference type="ARBA" id="ARBA00004286"/>
    </source>
</evidence>
<name>A0A1E5VUG5_9POAL</name>
<sequence>RMAAPDASTKRFDDAVKSMTKIGLPKETVVRVLEKLLILYDDNWEHIEADNYNTLADAICDAQSPKEGQKKRAEKKNLDSDHCNKKLKIKEPSCHGSGKRESAEMQRQPKAEANEGKTIGTQLQKGSSQIVIKEPKVEASLAETTTIGENSSALVLKSQEYHTFETPLAVMRPKVLGLSHRNGHEDAHLISDVLHAADKLKGVLVAHEGQMANACSSQAIVRSKDFSTNFEVPLSSSGNGKLSFSFNSSLANSSDFHMPDIESVCKAMEARCLKMYKILGPNFSFMKLLDDTCQCILDLGSGSNEAKERSILQISPAMDFLSKPSLQSNQSSSSRMPLNNRTRLGGSAVSSGGCQNNSSNMQVIQYQSPSSVKRPYHDINDITKGEERVSIPIVNAVEDGVLPPPFHYIPHNTTLQEAYINLSLARIGDENCCSDCLGDCLAEPLPCACATETGGEFAYTRDGLLTEEFLDACISMRREPLKHPHSYCKICPIERMKMDSAKPDACKGHSIQKFIKECWRKCGCTRNCGNRVVQRGITRNLQASEVFLTPGKKGWGLRPAEKLPRGAFVCEYVGEILTNTELYERNNQKTGKAKHTYPVLLNADWGTEGLLKDEEALCLDGTFYGNVARFINHRCFDSNIIDIPVEIETPDHHYYHVAFFTTREVEAFEELTWVGGKKMWNDQFIPSMLNLFSSIRALWWPLHDFRPMINAYFYRIIAATVLFGGVFLRKCLDYGIDFDDVNHPVKAFKCQCGSGFCRDKSRISSFQRRRAGRNILGKAGLPLRLTSHIKSTAGYHSLHHTLASLLSFEAFAAISLDSVAWCPKRQRSNFFANPSLTLSRRITGGRVPSLVWMGDCMPRLFLKPEPSAFSLLPSRFKTLYHIKTPSHLSAREF</sequence>
<dbReference type="InterPro" id="IPR007728">
    <property type="entry name" value="Pre-SET_dom"/>
</dbReference>
<feature type="region of interest" description="Disordered" evidence="3">
    <location>
        <begin position="323"/>
        <end position="349"/>
    </location>
</feature>
<dbReference type="GO" id="GO:0032259">
    <property type="term" value="P:methylation"/>
    <property type="evidence" value="ECO:0007669"/>
    <property type="project" value="UniProtKB-KW"/>
</dbReference>
<reference evidence="6 7" key="1">
    <citation type="submission" date="2016-09" db="EMBL/GenBank/DDBJ databases">
        <title>The draft genome of Dichanthelium oligosanthes: A C3 panicoid grass species.</title>
        <authorList>
            <person name="Studer A.J."/>
            <person name="Schnable J.C."/>
            <person name="Brutnell T.P."/>
        </authorList>
    </citation>
    <scope>NUCLEOTIDE SEQUENCE [LARGE SCALE GENOMIC DNA]</scope>
    <source>
        <strain evidence="7">cv. Kellogg 1175</strain>
        <tissue evidence="6">Leaf</tissue>
    </source>
</reference>
<dbReference type="Pfam" id="PF05033">
    <property type="entry name" value="Pre-SET"/>
    <property type="match status" value="1"/>
</dbReference>
<dbReference type="PROSITE" id="PS50280">
    <property type="entry name" value="SET"/>
    <property type="match status" value="1"/>
</dbReference>
<evidence type="ECO:0000256" key="3">
    <source>
        <dbReference type="SAM" id="MobiDB-lite"/>
    </source>
</evidence>
<evidence type="ECO:0000313" key="7">
    <source>
        <dbReference type="Proteomes" id="UP000095767"/>
    </source>
</evidence>
<dbReference type="SMART" id="SM00468">
    <property type="entry name" value="PreSET"/>
    <property type="match status" value="1"/>
</dbReference>
<feature type="compositionally biased region" description="Low complexity" evidence="3">
    <location>
        <begin position="323"/>
        <end position="334"/>
    </location>
</feature>
<keyword evidence="2" id="KW-0158">Chromosome</keyword>
<dbReference type="PROSITE" id="PS51580">
    <property type="entry name" value="SAM_MT43_3"/>
    <property type="match status" value="1"/>
</dbReference>
<dbReference type="OrthoDB" id="308383at2759"/>
<keyword evidence="6" id="KW-0489">Methyltransferase</keyword>
<dbReference type="InterPro" id="IPR018848">
    <property type="entry name" value="WIYLD_domain"/>
</dbReference>
<dbReference type="Proteomes" id="UP000095767">
    <property type="component" value="Unassembled WGS sequence"/>
</dbReference>
<feature type="compositionally biased region" description="Polar residues" evidence="3">
    <location>
        <begin position="335"/>
        <end position="349"/>
    </location>
</feature>
<dbReference type="GO" id="GO:0008270">
    <property type="term" value="F:zinc ion binding"/>
    <property type="evidence" value="ECO:0007669"/>
    <property type="project" value="InterPro"/>
</dbReference>
<accession>A0A1E5VUG5</accession>
<proteinExistence type="predicted"/>
<dbReference type="PANTHER" id="PTHR46450:SF8">
    <property type="entry name" value="OS02G0621100 PROTEIN"/>
    <property type="match status" value="1"/>
</dbReference>
<dbReference type="SUPFAM" id="SSF82199">
    <property type="entry name" value="SET domain"/>
    <property type="match status" value="1"/>
</dbReference>
<dbReference type="Gene3D" id="1.10.8.850">
    <property type="entry name" value="Histone-lysine N methyltransferase , C-terminal domain-like"/>
    <property type="match status" value="1"/>
</dbReference>
<feature type="region of interest" description="Disordered" evidence="3">
    <location>
        <begin position="64"/>
        <end position="124"/>
    </location>
</feature>